<feature type="transmembrane region" description="Helical" evidence="1">
    <location>
        <begin position="578"/>
        <end position="599"/>
    </location>
</feature>
<feature type="transmembrane region" description="Helical" evidence="1">
    <location>
        <begin position="539"/>
        <end position="557"/>
    </location>
</feature>
<feature type="transmembrane region" description="Helical" evidence="1">
    <location>
        <begin position="453"/>
        <end position="473"/>
    </location>
</feature>
<feature type="transmembrane region" description="Helical" evidence="1">
    <location>
        <begin position="21"/>
        <end position="40"/>
    </location>
</feature>
<dbReference type="SUPFAM" id="SSF55486">
    <property type="entry name" value="Metalloproteases ('zincins'), catalytic domain"/>
    <property type="match status" value="1"/>
</dbReference>
<evidence type="ECO:0000313" key="2">
    <source>
        <dbReference type="EMBL" id="MBC5991464.1"/>
    </source>
</evidence>
<sequence length="1216" mass="137370">MKFWKIFSFEFSYQLRTVSTWIFLGIAFLFPLFFSAIGQSSDEAVFLNAPSFLIFITVFASVIWLITSGAIAGHAGTRDIQTKMHPLTFTLPVSKAKYLGGRFLAAFLLNALIHLSIPIAFFLSFHIRTVDPGQLGPFRPEAFLTTYFYLSLPLAFVATACQFAGAVLERSAIVAYIASILLFPIAFPLIGTVAAKLAGNWELVKLIDPVGFSIAGTLDTWTPFEKNNRVIELEGMFLWNRFMWLSIALALLAFTYYRFQLAHPIASTWWSRLRRKRSKHTPAPALSRVVEHLKVSVPQVNRNFGFTAQVRQTLAIAWSSFGTIVRSKAGLIAVGLLAVQMIVFAFEYLEFRGVPQYPTTINLLVMLTASLRDFQTPLIIIPMLIAFYAGELVWREREAGLNRISDTMPVSEWSLYLGKFFGLALIILVWLGFLMVAGIVIPVTMGYTNADTVVLVKALFGIQFTNYLLFALLALSVHVLVNQKYVGHVVIIMLYLSMVFAAKIGIEHNLLIYASDPGWSYTDMRGFGPYLGPWLWFKIYWVGWAILLAVVARLLWVRSMSDDLRMRMQLTRHRFTRTTALTTAVAVGVILFSGTYIFYNTNVLNNYTTASERTELVAQYELKYGKYKHIPQPLLRGTKLQVEIYPAERKADIQGTYTLVNKSTLPIDTVHLATIEAVKTGAIKFDRPFKRILVDEELGHSIYTLNQPLQPGDSLRLSFDVQYHVKGFPHKGIDASVIQNGTYFINYDLLPAIGYQAMRELRGNGERKKYGLGPWAIPSLYNSANINRVMPGQELINFEAVVSTAKGQVAIGPGTLLKKWTEKGRSYFHYTTSAPIRNNYSFFSAKYATHKATWKNPASGQTIAIRLYYHPEHGEHIGRMVKSIKDSFAYYTKKYGPYPYSHITIVERSGYASELNAEPTTVDYGESFTFSSLKDNPWALDLIYFPIAHEVAHQWWGAAQLLPAHVEGGIVVSETLANYSSLQLVEETYGKEHAKKLLDMWRKSYEVPRSRATAPLLQAADAFIGYRKGPLALHALTEYIGKDPVNDALRKLIEKYGSGKPPYATSLDLYRELKAATPDSLQYLLQDYFEKNVYWQLKTEQADAKQLDKNTWQVTLKVHAQKVVVDSTGAENPVPMNDWVEIGIFAPWQKDKKSDKPLYLRKHRIRSGKQTITINVAGKPARAGIDPNFLLIDLNLDNNTKNVKMEGDNKEEFELI</sequence>
<feature type="transmembrane region" description="Helical" evidence="1">
    <location>
        <begin position="147"/>
        <end position="168"/>
    </location>
</feature>
<feature type="transmembrane region" description="Helical" evidence="1">
    <location>
        <begin position="415"/>
        <end position="441"/>
    </location>
</feature>
<feature type="transmembrane region" description="Helical" evidence="1">
    <location>
        <begin position="52"/>
        <end position="75"/>
    </location>
</feature>
<dbReference type="GO" id="GO:0005886">
    <property type="term" value="C:plasma membrane"/>
    <property type="evidence" value="ECO:0007669"/>
    <property type="project" value="UniProtKB-SubCell"/>
</dbReference>
<dbReference type="GO" id="GO:0140359">
    <property type="term" value="F:ABC-type transporter activity"/>
    <property type="evidence" value="ECO:0007669"/>
    <property type="project" value="InterPro"/>
</dbReference>
<feature type="transmembrane region" description="Helical" evidence="1">
    <location>
        <begin position="242"/>
        <end position="259"/>
    </location>
</feature>
<dbReference type="Gene3D" id="1.10.390.10">
    <property type="entry name" value="Neutral Protease Domain 2"/>
    <property type="match status" value="1"/>
</dbReference>
<dbReference type="InterPro" id="IPR027268">
    <property type="entry name" value="Peptidase_M4/M1_CTD_sf"/>
</dbReference>
<name>A0A923SH82_9BACT</name>
<dbReference type="Proteomes" id="UP000603640">
    <property type="component" value="Unassembled WGS sequence"/>
</dbReference>
<feature type="transmembrane region" description="Helical" evidence="1">
    <location>
        <begin position="374"/>
        <end position="394"/>
    </location>
</feature>
<organism evidence="2 3">
    <name type="scientific">Pontibacter cellulosilyticus</name>
    <dbReference type="NCBI Taxonomy" id="1720253"/>
    <lineage>
        <taxon>Bacteria</taxon>
        <taxon>Pseudomonadati</taxon>
        <taxon>Bacteroidota</taxon>
        <taxon>Cytophagia</taxon>
        <taxon>Cytophagales</taxon>
        <taxon>Hymenobacteraceae</taxon>
        <taxon>Pontibacter</taxon>
    </lineage>
</organism>
<protein>
    <submittedName>
        <fullName evidence="2">ABC transporter permease</fullName>
    </submittedName>
</protein>
<dbReference type="RefSeq" id="WP_187065467.1">
    <property type="nucleotide sequence ID" value="NZ_JACRVF010000001.1"/>
</dbReference>
<gene>
    <name evidence="2" type="ORF">H8S84_01285</name>
</gene>
<evidence type="ECO:0000256" key="1">
    <source>
        <dbReference type="SAM" id="Phobius"/>
    </source>
</evidence>
<comment type="caution">
    <text evidence="2">The sequence shown here is derived from an EMBL/GenBank/DDBJ whole genome shotgun (WGS) entry which is preliminary data.</text>
</comment>
<dbReference type="Pfam" id="PF12730">
    <property type="entry name" value="ABC2_membrane_4"/>
    <property type="match status" value="1"/>
</dbReference>
<keyword evidence="1" id="KW-0812">Transmembrane</keyword>
<reference evidence="2" key="1">
    <citation type="submission" date="2020-08" db="EMBL/GenBank/DDBJ databases">
        <title>Pontibacter sp. SD6 16S ribosomal RNA gene Genome sequencing and assembly.</title>
        <authorList>
            <person name="Kang M."/>
        </authorList>
    </citation>
    <scope>NUCLEOTIDE SEQUENCE</scope>
    <source>
        <strain evidence="2">SD6</strain>
    </source>
</reference>
<feature type="transmembrane region" description="Helical" evidence="1">
    <location>
        <begin position="173"/>
        <end position="195"/>
    </location>
</feature>
<accession>A0A923SH82</accession>
<keyword evidence="1" id="KW-1133">Transmembrane helix</keyword>
<dbReference type="AlphaFoldDB" id="A0A923SH82"/>
<keyword evidence="3" id="KW-1185">Reference proteome</keyword>
<dbReference type="EMBL" id="JACRVF010000001">
    <property type="protein sequence ID" value="MBC5991464.1"/>
    <property type="molecule type" value="Genomic_DNA"/>
</dbReference>
<proteinExistence type="predicted"/>
<feature type="transmembrane region" description="Helical" evidence="1">
    <location>
        <begin position="103"/>
        <end position="127"/>
    </location>
</feature>
<keyword evidence="1" id="KW-0472">Membrane</keyword>
<evidence type="ECO:0000313" key="3">
    <source>
        <dbReference type="Proteomes" id="UP000603640"/>
    </source>
</evidence>
<feature type="transmembrane region" description="Helical" evidence="1">
    <location>
        <begin position="485"/>
        <end position="506"/>
    </location>
</feature>
<feature type="transmembrane region" description="Helical" evidence="1">
    <location>
        <begin position="329"/>
        <end position="349"/>
    </location>
</feature>